<dbReference type="Proteomes" id="UP000827872">
    <property type="component" value="Linkage Group LG12"/>
</dbReference>
<comment type="caution">
    <text evidence="1">The sequence shown here is derived from an EMBL/GenBank/DDBJ whole genome shotgun (WGS) entry which is preliminary data.</text>
</comment>
<evidence type="ECO:0000313" key="2">
    <source>
        <dbReference type="Proteomes" id="UP000827872"/>
    </source>
</evidence>
<accession>A0ACB8EZZ6</accession>
<sequence>MTCTESMYGVLQCLWLGRENQCPQYSRVGHVPFPNIRGMAFKSVNWEAGLSFQWHQLSGLCSFHTLSACPERLLCNCMMLNFVSTFLSPLPHFVYISPAALNSFESLKTGGLGSH</sequence>
<protein>
    <submittedName>
        <fullName evidence="1">Uncharacterized protein</fullName>
    </submittedName>
</protein>
<evidence type="ECO:0000313" key="1">
    <source>
        <dbReference type="EMBL" id="KAH7998379.1"/>
    </source>
</evidence>
<gene>
    <name evidence="1" type="ORF">K3G42_015660</name>
</gene>
<dbReference type="EMBL" id="CM037625">
    <property type="protein sequence ID" value="KAH7998379.1"/>
    <property type="molecule type" value="Genomic_DNA"/>
</dbReference>
<name>A0ACB8EZZ6_9SAUR</name>
<reference evidence="1" key="1">
    <citation type="submission" date="2021-08" db="EMBL/GenBank/DDBJ databases">
        <title>The first chromosome-level gecko genome reveals the dynamic sex chromosomes of Neotropical dwarf geckos (Sphaerodactylidae: Sphaerodactylus).</title>
        <authorList>
            <person name="Pinto B.J."/>
            <person name="Keating S.E."/>
            <person name="Gamble T."/>
        </authorList>
    </citation>
    <scope>NUCLEOTIDE SEQUENCE</scope>
    <source>
        <strain evidence="1">TG3544</strain>
    </source>
</reference>
<organism evidence="1 2">
    <name type="scientific">Sphaerodactylus townsendi</name>
    <dbReference type="NCBI Taxonomy" id="933632"/>
    <lineage>
        <taxon>Eukaryota</taxon>
        <taxon>Metazoa</taxon>
        <taxon>Chordata</taxon>
        <taxon>Craniata</taxon>
        <taxon>Vertebrata</taxon>
        <taxon>Euteleostomi</taxon>
        <taxon>Lepidosauria</taxon>
        <taxon>Squamata</taxon>
        <taxon>Bifurcata</taxon>
        <taxon>Gekkota</taxon>
        <taxon>Sphaerodactylidae</taxon>
        <taxon>Sphaerodactylus</taxon>
    </lineage>
</organism>
<keyword evidence="2" id="KW-1185">Reference proteome</keyword>
<proteinExistence type="predicted"/>